<reference evidence="1 2" key="1">
    <citation type="journal article" date="2022" name="Genome Biol. Evol.">
        <title>The Spruce Budworm Genome: Reconstructing the Evolutionary History of Antifreeze Proteins.</title>
        <authorList>
            <person name="Beliveau C."/>
            <person name="Gagne P."/>
            <person name="Picq S."/>
            <person name="Vernygora O."/>
            <person name="Keeling C.I."/>
            <person name="Pinkney K."/>
            <person name="Doucet D."/>
            <person name="Wen F."/>
            <person name="Johnston J.S."/>
            <person name="Maaroufi H."/>
            <person name="Boyle B."/>
            <person name="Laroche J."/>
            <person name="Dewar K."/>
            <person name="Juretic N."/>
            <person name="Blackburn G."/>
            <person name="Nisole A."/>
            <person name="Brunet B."/>
            <person name="Brandao M."/>
            <person name="Lumley L."/>
            <person name="Duan J."/>
            <person name="Quan G."/>
            <person name="Lucarotti C.J."/>
            <person name="Roe A.D."/>
            <person name="Sperling F.A.H."/>
            <person name="Levesque R.C."/>
            <person name="Cusson M."/>
        </authorList>
    </citation>
    <scope>NUCLEOTIDE SEQUENCE [LARGE SCALE GENOMIC DNA]</scope>
    <source>
        <strain evidence="1">Glfc:IPQL:Cfum</strain>
    </source>
</reference>
<protein>
    <submittedName>
        <fullName evidence="1">Uncharacterized protein</fullName>
    </submittedName>
</protein>
<comment type="caution">
    <text evidence="1">The sequence shown here is derived from an EMBL/GenBank/DDBJ whole genome shotgun (WGS) entry which is preliminary data.</text>
</comment>
<evidence type="ECO:0000313" key="2">
    <source>
        <dbReference type="Proteomes" id="UP001064048"/>
    </source>
</evidence>
<gene>
    <name evidence="1" type="ORF">MSG28_003344</name>
</gene>
<name>A0ACC0KEF6_CHOFU</name>
<organism evidence="1 2">
    <name type="scientific">Choristoneura fumiferana</name>
    <name type="common">Spruce budworm moth</name>
    <name type="synonym">Archips fumiferana</name>
    <dbReference type="NCBI Taxonomy" id="7141"/>
    <lineage>
        <taxon>Eukaryota</taxon>
        <taxon>Metazoa</taxon>
        <taxon>Ecdysozoa</taxon>
        <taxon>Arthropoda</taxon>
        <taxon>Hexapoda</taxon>
        <taxon>Insecta</taxon>
        <taxon>Pterygota</taxon>
        <taxon>Neoptera</taxon>
        <taxon>Endopterygota</taxon>
        <taxon>Lepidoptera</taxon>
        <taxon>Glossata</taxon>
        <taxon>Ditrysia</taxon>
        <taxon>Tortricoidea</taxon>
        <taxon>Tortricidae</taxon>
        <taxon>Tortricinae</taxon>
        <taxon>Choristoneura</taxon>
    </lineage>
</organism>
<proteinExistence type="predicted"/>
<dbReference type="Proteomes" id="UP001064048">
    <property type="component" value="Chromosome 5"/>
</dbReference>
<dbReference type="EMBL" id="CM046105">
    <property type="protein sequence ID" value="KAI8434853.1"/>
    <property type="molecule type" value="Genomic_DNA"/>
</dbReference>
<keyword evidence="2" id="KW-1185">Reference proteome</keyword>
<evidence type="ECO:0000313" key="1">
    <source>
        <dbReference type="EMBL" id="KAI8434853.1"/>
    </source>
</evidence>
<accession>A0ACC0KEF6</accession>
<sequence>MLLLVSDLRCVTNRNGDSAKKVETRRIFLGVQAEIKDWPFVVSIHIAGKFVCTGSIIREDLVLSAGSCFIKFYKKKLKKEFKNNIWIRAGSNYFNSGGVTVRAVMLHFYPKFNPVERSNNIVVIQLKLKLRYKNQLIKAIKFAKKRTKYTGVDILGWGNKEASMEGRNQRVMYDVDVDMNIENQQLQRAVLDRYSMIDCISVYPSVIGIELHGVVSFGPTRNGTHAAPIVFSKVFKYARWLNKLFRKITLTNDTVEDSGQMETKVKQGSGELNVLYTDESYIVSEIKNNIQASYRNLLDLYLPIEEDHTQILHRQSNQYNSLRNNIYLDPTLVNSTEVFEKLNGKNTTPTKTDQVSNWVLYKEFMAQILNNKSNDPAAEAFGVTEGNLAQSTAAEKISLLSEMQEEYDAEYSEQKVESEYNGITHNMPNNDENKAQTQKDTLSDSNDDRNKPMTQNVEFEYEDTTNSTNNHENIIQKQNVSPNDSENDKNKPQTQNVEFVYEDTPYNDENKGIIENYSPNDPNDDKDKPLTHNVEFQYENTPNDPNNDGNKAQIQNDLPNDHNNGKDESLTQNVQFEYEDAPNNDNLVKQDANDLAEIIISDSGTTQKLSLNKKDPEAVKRFVNELIKLKDRITRTSTTIFYRELDEIDK</sequence>